<reference evidence="1 2" key="2">
    <citation type="journal article" date="2000" name="Proc. Natl. Acad. Sci. U.S.A.">
        <title>Archaeal adaptation to higher temperatures revealed by genomic sequence of Thermoplasma volcanium.</title>
        <authorList>
            <person name="Kawashima T."/>
            <person name="Amano N."/>
            <person name="Koike H."/>
            <person name="Makino S."/>
            <person name="Higuchi S."/>
            <person name="Kawashima-Ohya Y."/>
            <person name="Watanabe K."/>
            <person name="Yamazaki M."/>
            <person name="Kanehori K."/>
            <person name="Kawamoto T."/>
            <person name="Nunoshiba T."/>
            <person name="Yamamoto Y."/>
            <person name="Aramaki H."/>
            <person name="Makino K."/>
            <person name="Suzuki M."/>
        </authorList>
    </citation>
    <scope>NUCLEOTIDE SEQUENCE [LARGE SCALE GENOMIC DNA]</scope>
    <source>
        <strain evidence="2">ATCC 51530 / DSM 4299 / JCM 9571 / NBRC 15438 / GSS1</strain>
    </source>
</reference>
<gene>
    <name evidence="1" type="ORF">TVG1497634</name>
</gene>
<dbReference type="PaxDb" id="273116-14325687"/>
<dbReference type="OrthoDB" id="57575at2157"/>
<dbReference type="KEGG" id="tvo:TVG1497634"/>
<dbReference type="HOGENOM" id="CLU_1665581_0_0_2"/>
<protein>
    <submittedName>
        <fullName evidence="1">TVG1497634 protein</fullName>
    </submittedName>
</protein>
<dbReference type="Proteomes" id="UP000001017">
    <property type="component" value="Chromosome"/>
</dbReference>
<dbReference type="Pfam" id="PF03745">
    <property type="entry name" value="DUF309"/>
    <property type="match status" value="1"/>
</dbReference>
<sequence length="160" mass="18379">MRILIFTDRPLDLECGNRKVIIRKHTNMLEMDADLSSLDVLEGLEYKEARIIGDREPSFAFAPYSSKNVEILSREERYWEAHEVVEDMWRSLNHPSGLQKLILLLASQIHCQMGDCAHAEDLFIRYKDFLEQVGVEPVASTFTYPITILSSHVDLLSLIG</sequence>
<dbReference type="EMBL" id="BA000011">
    <property type="protein sequence ID" value="BAB60590.1"/>
    <property type="molecule type" value="Genomic_DNA"/>
</dbReference>
<dbReference type="RefSeq" id="WP_010917679.1">
    <property type="nucleotide sequence ID" value="NC_002689.2"/>
</dbReference>
<dbReference type="AlphaFoldDB" id="Q978G7"/>
<evidence type="ECO:0000313" key="2">
    <source>
        <dbReference type="Proteomes" id="UP000001017"/>
    </source>
</evidence>
<keyword evidence="2" id="KW-1185">Reference proteome</keyword>
<dbReference type="InterPro" id="IPR023203">
    <property type="entry name" value="TTHA0068_sf"/>
</dbReference>
<dbReference type="Gene3D" id="1.10.3450.10">
    <property type="entry name" value="TTHA0068-like"/>
    <property type="match status" value="1"/>
</dbReference>
<dbReference type="SUPFAM" id="SSF140663">
    <property type="entry name" value="TTHA0068-like"/>
    <property type="match status" value="1"/>
</dbReference>
<organism evidence="1 2">
    <name type="scientific">Thermoplasma volcanium (strain ATCC 51530 / DSM 4299 / JCM 9571 / NBRC 15438 / GSS1)</name>
    <dbReference type="NCBI Taxonomy" id="273116"/>
    <lineage>
        <taxon>Archaea</taxon>
        <taxon>Methanobacteriati</taxon>
        <taxon>Thermoplasmatota</taxon>
        <taxon>Thermoplasmata</taxon>
        <taxon>Thermoplasmatales</taxon>
        <taxon>Thermoplasmataceae</taxon>
        <taxon>Thermoplasma</taxon>
    </lineage>
</organism>
<evidence type="ECO:0000313" key="1">
    <source>
        <dbReference type="EMBL" id="BAB60590.1"/>
    </source>
</evidence>
<name>Q978G7_THEVO</name>
<dbReference type="GeneID" id="1442137"/>
<dbReference type="STRING" id="273116.gene:9382260"/>
<dbReference type="InterPro" id="IPR005500">
    <property type="entry name" value="DUF309"/>
</dbReference>
<reference evidence="1 2" key="1">
    <citation type="journal article" date="1999" name="Proc. Jpn. Acad.">
        <title>Determination of the complete genomic DNA sequence of Thermoplasma volvanium GSS1.</title>
        <authorList>
            <person name="Kawashima T."/>
            <person name="Yamamoto Y."/>
            <person name="Aramaki H."/>
            <person name="Nunoshiba T."/>
            <person name="Kawamoto T."/>
            <person name="Watanabe K."/>
            <person name="Yamazaki M."/>
            <person name="Kanehori K."/>
            <person name="Amano N."/>
            <person name="Ohya Y."/>
            <person name="Makino K."/>
            <person name="Suzuki M."/>
        </authorList>
    </citation>
    <scope>NUCLEOTIDE SEQUENCE [LARGE SCALE GENOMIC DNA]</scope>
    <source>
        <strain evidence="2">ATCC 51530 / DSM 4299 / JCM 9571 / NBRC 15438 / GSS1</strain>
    </source>
</reference>
<dbReference type="eggNOG" id="arCOG03705">
    <property type="taxonomic scope" value="Archaea"/>
</dbReference>
<accession>Q978G7</accession>
<proteinExistence type="predicted"/>